<organism evidence="9 10">
    <name type="scientific">Brachionus calyciflorus</name>
    <dbReference type="NCBI Taxonomy" id="104777"/>
    <lineage>
        <taxon>Eukaryota</taxon>
        <taxon>Metazoa</taxon>
        <taxon>Spiralia</taxon>
        <taxon>Gnathifera</taxon>
        <taxon>Rotifera</taxon>
        <taxon>Eurotatoria</taxon>
        <taxon>Monogononta</taxon>
        <taxon>Pseudotrocha</taxon>
        <taxon>Ploima</taxon>
        <taxon>Brachionidae</taxon>
        <taxon>Brachionus</taxon>
    </lineage>
</organism>
<dbReference type="InterPro" id="IPR051952">
    <property type="entry name" value="Golgi-autophagy_related"/>
</dbReference>
<feature type="domain" description="GRIP" evidence="8">
    <location>
        <begin position="578"/>
        <end position="628"/>
    </location>
</feature>
<sequence>MLQQDEQLNRLQNKFRDVTHAYKSLLNEKKSLEIIVKSLDTKSNTSKLSSKTSGLTSRSVSNSDISEAETTETHDDKIQTLTTNIQLLLDTKAKMELNYQAEKKKLKADLDDLKLKYDTLKQESDKQFESYEIRLKEVKTNLKQSQLEREKLTQELNSTIKINNNKSNDHQDLLTNNKNDNDSIILSNNNLRNENLELKQKIKNLTKQFDNKCEELIQTTNELKQFKLSHSEQIRHDETDLNNLRLQIKNLNELNERRVGELEARISDLCSTIAKYETTMRPKRQEILVERNDYELDLDAAIEKFLNLKKLIEKMDVNFNFKNLLSFRNDDDNHNENTKKIIEQLKNENERIKSENKILKDDFERYKIRTNYLIKSTNRQQQQQQQSHQQSQQQTSNYQELKDENDLLKKRLVLIEKERQEEMEEMKKFSKKEMDTLRETLNGDKEKLESKYLVQIEQIEKQLVNQRERTLKLLNEKDAELEMLKKNRDNSLVVGVGEENSDSDSEDSSSPAKRLIYITESNAYKNSELNRLRQVKIDLEYKLKQTMDENCVDMDRLQNQIKILKEEIERLKLNQSRLDLNSSNLEYIKNVVYSYLTTKDLNVKLSMINAIMQILKFTKNEKQKISQLFKTSANTFL</sequence>
<dbReference type="PANTHER" id="PTHR23157">
    <property type="entry name" value="GRIP AND COILED-COIL DOMAIN-CONTAINING PROTEIN 1"/>
    <property type="match status" value="1"/>
</dbReference>
<dbReference type="PANTHER" id="PTHR23157:SF25">
    <property type="entry name" value="GRIP AND COILED-COIL DOMAIN-CONTAINING PROTEIN 1"/>
    <property type="match status" value="1"/>
</dbReference>
<proteinExistence type="predicted"/>
<evidence type="ECO:0000313" key="9">
    <source>
        <dbReference type="EMBL" id="CAF0718628.1"/>
    </source>
</evidence>
<feature type="coiled-coil region" evidence="6">
    <location>
        <begin position="96"/>
        <end position="162"/>
    </location>
</feature>
<dbReference type="Gene3D" id="1.10.220.60">
    <property type="entry name" value="GRIP domain"/>
    <property type="match status" value="1"/>
</dbReference>
<keyword evidence="4 6" id="KW-0175">Coiled coil</keyword>
<feature type="region of interest" description="Disordered" evidence="7">
    <location>
        <begin position="44"/>
        <end position="74"/>
    </location>
</feature>
<feature type="compositionally biased region" description="Low complexity" evidence="7">
    <location>
        <begin position="44"/>
        <end position="61"/>
    </location>
</feature>
<evidence type="ECO:0000313" key="10">
    <source>
        <dbReference type="Proteomes" id="UP000663879"/>
    </source>
</evidence>
<feature type="compositionally biased region" description="Low complexity" evidence="7">
    <location>
        <begin position="380"/>
        <end position="394"/>
    </location>
</feature>
<keyword evidence="5" id="KW-0472">Membrane</keyword>
<evidence type="ECO:0000256" key="6">
    <source>
        <dbReference type="SAM" id="Coils"/>
    </source>
</evidence>
<feature type="coiled-coil region" evidence="6">
    <location>
        <begin position="529"/>
        <end position="581"/>
    </location>
</feature>
<evidence type="ECO:0000256" key="7">
    <source>
        <dbReference type="SAM" id="MobiDB-lite"/>
    </source>
</evidence>
<dbReference type="SMART" id="SM00755">
    <property type="entry name" value="Grip"/>
    <property type="match status" value="1"/>
</dbReference>
<keyword evidence="3" id="KW-0963">Cytoplasm</keyword>
<accession>A0A813MDG7</accession>
<keyword evidence="10" id="KW-1185">Reference proteome</keyword>
<dbReference type="EMBL" id="CAJNOC010000141">
    <property type="protein sequence ID" value="CAF0718628.1"/>
    <property type="molecule type" value="Genomic_DNA"/>
</dbReference>
<dbReference type="InterPro" id="IPR000237">
    <property type="entry name" value="GRIP_dom"/>
</dbReference>
<dbReference type="Pfam" id="PF01465">
    <property type="entry name" value="GRIP"/>
    <property type="match status" value="1"/>
</dbReference>
<dbReference type="Proteomes" id="UP000663879">
    <property type="component" value="Unassembled WGS sequence"/>
</dbReference>
<dbReference type="OrthoDB" id="9898580at2759"/>
<dbReference type="AlphaFoldDB" id="A0A813MDG7"/>
<dbReference type="GO" id="GO:0005794">
    <property type="term" value="C:Golgi apparatus"/>
    <property type="evidence" value="ECO:0007669"/>
    <property type="project" value="TreeGrafter"/>
</dbReference>
<comment type="caution">
    <text evidence="9">The sequence shown here is derived from an EMBL/GenBank/DDBJ whole genome shotgun (WGS) entry which is preliminary data.</text>
</comment>
<comment type="subcellular location">
    <subcellularLocation>
        <location evidence="2">Cytoplasm</location>
    </subcellularLocation>
    <subcellularLocation>
        <location evidence="1">Endomembrane system</location>
        <topology evidence="1">Peripheral membrane protein</topology>
    </subcellularLocation>
</comment>
<reference evidence="9" key="1">
    <citation type="submission" date="2021-02" db="EMBL/GenBank/DDBJ databases">
        <authorList>
            <person name="Nowell W R."/>
        </authorList>
    </citation>
    <scope>NUCLEOTIDE SEQUENCE</scope>
    <source>
        <strain evidence="9">Ploen Becks lab</strain>
    </source>
</reference>
<protein>
    <recommendedName>
        <fullName evidence="8">GRIP domain-containing protein</fullName>
    </recommendedName>
</protein>
<evidence type="ECO:0000256" key="5">
    <source>
        <dbReference type="ARBA" id="ARBA00023136"/>
    </source>
</evidence>
<name>A0A813MDG7_9BILA</name>
<feature type="coiled-coil region" evidence="6">
    <location>
        <begin position="188"/>
        <end position="261"/>
    </location>
</feature>
<feature type="coiled-coil region" evidence="6">
    <location>
        <begin position="8"/>
        <end position="42"/>
    </location>
</feature>
<evidence type="ECO:0000259" key="8">
    <source>
        <dbReference type="PROSITE" id="PS50913"/>
    </source>
</evidence>
<feature type="region of interest" description="Disordered" evidence="7">
    <location>
        <begin position="376"/>
        <end position="402"/>
    </location>
</feature>
<evidence type="ECO:0000256" key="3">
    <source>
        <dbReference type="ARBA" id="ARBA00022490"/>
    </source>
</evidence>
<dbReference type="PROSITE" id="PS50913">
    <property type="entry name" value="GRIP"/>
    <property type="match status" value="1"/>
</dbReference>
<evidence type="ECO:0000256" key="4">
    <source>
        <dbReference type="ARBA" id="ARBA00023054"/>
    </source>
</evidence>
<gene>
    <name evidence="9" type="ORF">OXX778_LOCUS1961</name>
</gene>
<evidence type="ECO:0000256" key="1">
    <source>
        <dbReference type="ARBA" id="ARBA00004184"/>
    </source>
</evidence>
<evidence type="ECO:0000256" key="2">
    <source>
        <dbReference type="ARBA" id="ARBA00004496"/>
    </source>
</evidence>